<dbReference type="GO" id="GO:0016491">
    <property type="term" value="F:oxidoreductase activity"/>
    <property type="evidence" value="ECO:0007669"/>
    <property type="project" value="UniProtKB-KW"/>
</dbReference>
<dbReference type="eggNOG" id="COG0155">
    <property type="taxonomic scope" value="Bacteria"/>
</dbReference>
<dbReference type="GO" id="GO:0020037">
    <property type="term" value="F:heme binding"/>
    <property type="evidence" value="ECO:0007669"/>
    <property type="project" value="InterPro"/>
</dbReference>
<dbReference type="InterPro" id="IPR036136">
    <property type="entry name" value="Nit/Sulf_reduc_fer-like_dom_sf"/>
</dbReference>
<evidence type="ECO:0000256" key="6">
    <source>
        <dbReference type="ARBA" id="ARBA00023014"/>
    </source>
</evidence>
<dbReference type="InterPro" id="IPR005117">
    <property type="entry name" value="NiRdtase/SiRdtase_haem-b_fer"/>
</dbReference>
<dbReference type="SUPFAM" id="SSF55124">
    <property type="entry name" value="Nitrite/Sulfite reductase N-terminal domain-like"/>
    <property type="match status" value="2"/>
</dbReference>
<evidence type="ECO:0000259" key="8">
    <source>
        <dbReference type="Pfam" id="PF03460"/>
    </source>
</evidence>
<keyword evidence="4" id="KW-0560">Oxidoreductase</keyword>
<dbReference type="Pfam" id="PF01077">
    <property type="entry name" value="NIR_SIR"/>
    <property type="match status" value="1"/>
</dbReference>
<evidence type="ECO:0000256" key="2">
    <source>
        <dbReference type="ARBA" id="ARBA00022617"/>
    </source>
</evidence>
<name>C6LDK0_9FIRM</name>
<dbReference type="InterPro" id="IPR045854">
    <property type="entry name" value="NO2/SO3_Rdtase_4Fe4S_sf"/>
</dbReference>
<sequence>MIDNCGGAAANKLTGEIGMEKLMQEFREDMAEFRDITEKFYAKEVSMKEYKGFSGGFGSYAQKGGEASMLRLRMPGGRLTKEKLKFVADAIAEYGVEKAHFTTCQTIQFHNLGAEAVCGIMEKALDVGIVTRGGGGDFPRNVMVSPLSGVEQGEYFDVLPYAEAASDYLMGFIKTVKMPRKLKVGFSNSPANETHATFRDLGFVAKADGTFDVYSAGGLGNNPRMGVKVAEQVPPTEILYYIKAMVNTFVAHGNYENRGKARTRYMQESLGVDGYKAAYLEKLAEVKKSEKLDIDVTAEAVAKSGNGTTVSDKRVTAQKQDGLYAVAYHPIGGIPAVTKFAQLYETIKDMEAVEVRIAPDETIYIINLNGDEAKAVLAVTDDGAQNLFETSVSCIGATICQIGLRDSQGALRQIIDEVRKHDFADGVLPRIHISGCTSSCGTHQIGTLGFHGGAKRVDGVLEPAFTFHVNGSDTEGEERFGEQWGMMLQKDMPAFFVELGQTIQAEGTTFDAWFAKKPEALKEIAGKYLY</sequence>
<evidence type="ECO:0000313" key="9">
    <source>
        <dbReference type="EMBL" id="EET61434.1"/>
    </source>
</evidence>
<keyword evidence="10" id="KW-1185">Reference proteome</keyword>
<protein>
    <submittedName>
        <fullName evidence="9">Nitrite/sulfite reductase ferredoxin domain protein</fullName>
    </submittedName>
</protein>
<dbReference type="Gene3D" id="3.30.413.10">
    <property type="entry name" value="Sulfite Reductase Hemoprotein, domain 1"/>
    <property type="match status" value="2"/>
</dbReference>
<dbReference type="STRING" id="168384.SAMN05660368_01553"/>
<keyword evidence="6" id="KW-0411">Iron-sulfur</keyword>
<dbReference type="EMBL" id="ACCL02000006">
    <property type="protein sequence ID" value="EET61434.1"/>
    <property type="molecule type" value="Genomic_DNA"/>
</dbReference>
<dbReference type="InterPro" id="IPR051329">
    <property type="entry name" value="NIR_SIR_4Fe-4S"/>
</dbReference>
<keyword evidence="5" id="KW-0408">Iron</keyword>
<accession>C6LDK0</accession>
<dbReference type="GO" id="GO:0046872">
    <property type="term" value="F:metal ion binding"/>
    <property type="evidence" value="ECO:0007669"/>
    <property type="project" value="UniProtKB-KW"/>
</dbReference>
<keyword evidence="2" id="KW-0349">Heme</keyword>
<reference evidence="9" key="1">
    <citation type="submission" date="2009-07" db="EMBL/GenBank/DDBJ databases">
        <authorList>
            <person name="Weinstock G."/>
            <person name="Sodergren E."/>
            <person name="Clifton S."/>
            <person name="Fulton L."/>
            <person name="Fulton B."/>
            <person name="Courtney L."/>
            <person name="Fronick C."/>
            <person name="Harrison M."/>
            <person name="Strong C."/>
            <person name="Farmer C."/>
            <person name="Delahaunty K."/>
            <person name="Markovic C."/>
            <person name="Hall O."/>
            <person name="Minx P."/>
            <person name="Tomlinson C."/>
            <person name="Mitreva M."/>
            <person name="Nelson J."/>
            <person name="Hou S."/>
            <person name="Wollam A."/>
            <person name="Pepin K.H."/>
            <person name="Johnson M."/>
            <person name="Bhonagiri V."/>
            <person name="Nash W.E."/>
            <person name="Warren W."/>
            <person name="Chinwalla A."/>
            <person name="Mardis E.R."/>
            <person name="Wilson R.K."/>
        </authorList>
    </citation>
    <scope>NUCLEOTIDE SEQUENCE [LARGE SCALE GENOMIC DNA]</scope>
    <source>
        <strain evidence="9">DSM 14469</strain>
    </source>
</reference>
<feature type="domain" description="Nitrite/Sulfite reductase ferredoxin-like" evidence="8">
    <location>
        <begin position="61"/>
        <end position="124"/>
    </location>
</feature>
<dbReference type="Proteomes" id="UP000005561">
    <property type="component" value="Unassembled WGS sequence"/>
</dbReference>
<evidence type="ECO:0000256" key="4">
    <source>
        <dbReference type="ARBA" id="ARBA00023002"/>
    </source>
</evidence>
<dbReference type="SUPFAM" id="SSF56014">
    <property type="entry name" value="Nitrite and sulphite reductase 4Fe-4S domain-like"/>
    <property type="match status" value="2"/>
</dbReference>
<feature type="domain" description="Nitrite/sulphite reductase 4Fe-4S" evidence="7">
    <location>
        <begin position="136"/>
        <end position="284"/>
    </location>
</feature>
<keyword evidence="3" id="KW-0479">Metal-binding</keyword>
<evidence type="ECO:0000256" key="5">
    <source>
        <dbReference type="ARBA" id="ARBA00023004"/>
    </source>
</evidence>
<gene>
    <name evidence="9" type="ORF">BRYFOR_06609</name>
</gene>
<evidence type="ECO:0000259" key="7">
    <source>
        <dbReference type="Pfam" id="PF01077"/>
    </source>
</evidence>
<dbReference type="GO" id="GO:0051539">
    <property type="term" value="F:4 iron, 4 sulfur cluster binding"/>
    <property type="evidence" value="ECO:0007669"/>
    <property type="project" value="UniProtKB-KW"/>
</dbReference>
<dbReference type="Gene3D" id="3.90.480.10">
    <property type="entry name" value="Sulfite Reductase Hemoprotein,Domain 2"/>
    <property type="match status" value="1"/>
</dbReference>
<evidence type="ECO:0000313" key="10">
    <source>
        <dbReference type="Proteomes" id="UP000005561"/>
    </source>
</evidence>
<dbReference type="PANTHER" id="PTHR32439:SF9">
    <property type="entry name" value="BLR3264 PROTEIN"/>
    <property type="match status" value="1"/>
</dbReference>
<organism evidence="9 10">
    <name type="scientific">Marvinbryantia formatexigens DSM 14469</name>
    <dbReference type="NCBI Taxonomy" id="478749"/>
    <lineage>
        <taxon>Bacteria</taxon>
        <taxon>Bacillati</taxon>
        <taxon>Bacillota</taxon>
        <taxon>Clostridia</taxon>
        <taxon>Lachnospirales</taxon>
        <taxon>Lachnospiraceae</taxon>
        <taxon>Marvinbryantia</taxon>
    </lineage>
</organism>
<proteinExistence type="predicted"/>
<dbReference type="InterPro" id="IPR006067">
    <property type="entry name" value="NO2/SO3_Rdtase_4Fe4S_dom"/>
</dbReference>
<evidence type="ECO:0000256" key="1">
    <source>
        <dbReference type="ARBA" id="ARBA00022485"/>
    </source>
</evidence>
<dbReference type="AlphaFoldDB" id="C6LDK0"/>
<evidence type="ECO:0000256" key="3">
    <source>
        <dbReference type="ARBA" id="ARBA00022723"/>
    </source>
</evidence>
<dbReference type="PANTHER" id="PTHR32439">
    <property type="entry name" value="FERREDOXIN--NITRITE REDUCTASE, CHLOROPLASTIC"/>
    <property type="match status" value="1"/>
</dbReference>
<comment type="caution">
    <text evidence="9">The sequence shown here is derived from an EMBL/GenBank/DDBJ whole genome shotgun (WGS) entry which is preliminary data.</text>
</comment>
<dbReference type="Pfam" id="PF03460">
    <property type="entry name" value="NIR_SIR_ferr"/>
    <property type="match status" value="1"/>
</dbReference>
<keyword evidence="1" id="KW-0004">4Fe-4S</keyword>